<dbReference type="AlphaFoldDB" id="A0A8H3VEE2"/>
<reference evidence="1 2" key="1">
    <citation type="submission" date="2018-12" db="EMBL/GenBank/DDBJ databases">
        <title>Venturia inaequalis Genome Resource.</title>
        <authorList>
            <person name="Lichtner F.J."/>
        </authorList>
    </citation>
    <scope>NUCLEOTIDE SEQUENCE [LARGE SCALE GENOMIC DNA]</scope>
    <source>
        <strain evidence="1 2">120213</strain>
    </source>
</reference>
<gene>
    <name evidence="1" type="ORF">EG328_002509</name>
</gene>
<dbReference type="EMBL" id="WNWS01000017">
    <property type="protein sequence ID" value="KAE9987524.1"/>
    <property type="molecule type" value="Genomic_DNA"/>
</dbReference>
<protein>
    <submittedName>
        <fullName evidence="1">Uncharacterized protein</fullName>
    </submittedName>
</protein>
<evidence type="ECO:0000313" key="1">
    <source>
        <dbReference type="EMBL" id="KAE9987524.1"/>
    </source>
</evidence>
<proteinExistence type="predicted"/>
<name>A0A8H3VEE2_VENIN</name>
<accession>A0A8H3VEE2</accession>
<sequence>MVEKIRVTEMDIVPTENKVEADRVKKVTKTDIAHIYNAVEAEANTLEVIVDIKLVTVVTRADMARTMADTAITKAGMAESTVMDMVVVSIVAIRDGQAQV</sequence>
<evidence type="ECO:0000313" key="2">
    <source>
        <dbReference type="Proteomes" id="UP000447873"/>
    </source>
</evidence>
<comment type="caution">
    <text evidence="1">The sequence shown here is derived from an EMBL/GenBank/DDBJ whole genome shotgun (WGS) entry which is preliminary data.</text>
</comment>
<organism evidence="1 2">
    <name type="scientific">Venturia inaequalis</name>
    <name type="common">Apple scab fungus</name>
    <dbReference type="NCBI Taxonomy" id="5025"/>
    <lineage>
        <taxon>Eukaryota</taxon>
        <taxon>Fungi</taxon>
        <taxon>Dikarya</taxon>
        <taxon>Ascomycota</taxon>
        <taxon>Pezizomycotina</taxon>
        <taxon>Dothideomycetes</taxon>
        <taxon>Pleosporomycetidae</taxon>
        <taxon>Venturiales</taxon>
        <taxon>Venturiaceae</taxon>
        <taxon>Venturia</taxon>
    </lineage>
</organism>
<dbReference type="Proteomes" id="UP000447873">
    <property type="component" value="Unassembled WGS sequence"/>
</dbReference>